<protein>
    <submittedName>
        <fullName evidence="1">Uncharacterized protein</fullName>
    </submittedName>
</protein>
<dbReference type="AlphaFoldDB" id="A0A0F9F6W6"/>
<organism evidence="1">
    <name type="scientific">marine sediment metagenome</name>
    <dbReference type="NCBI Taxonomy" id="412755"/>
    <lineage>
        <taxon>unclassified sequences</taxon>
        <taxon>metagenomes</taxon>
        <taxon>ecological metagenomes</taxon>
    </lineage>
</organism>
<comment type="caution">
    <text evidence="1">The sequence shown here is derived from an EMBL/GenBank/DDBJ whole genome shotgun (WGS) entry which is preliminary data.</text>
</comment>
<evidence type="ECO:0000313" key="1">
    <source>
        <dbReference type="EMBL" id="KKL46787.1"/>
    </source>
</evidence>
<dbReference type="EMBL" id="LAZR01033907">
    <property type="protein sequence ID" value="KKL46787.1"/>
    <property type="molecule type" value="Genomic_DNA"/>
</dbReference>
<name>A0A0F9F6W6_9ZZZZ</name>
<sequence>MDCTCVIQSGELQQQGTSIVLGYSIAYCPMHKAAPAMLAVLKEQHVAAVGFAVEQGGILARKHLASLQQQLYNWPDCSGCIAIAQARGQEAGA</sequence>
<accession>A0A0F9F6W6</accession>
<proteinExistence type="predicted"/>
<gene>
    <name evidence="1" type="ORF">LCGC14_2342050</name>
</gene>
<reference evidence="1" key="1">
    <citation type="journal article" date="2015" name="Nature">
        <title>Complex archaea that bridge the gap between prokaryotes and eukaryotes.</title>
        <authorList>
            <person name="Spang A."/>
            <person name="Saw J.H."/>
            <person name="Jorgensen S.L."/>
            <person name="Zaremba-Niedzwiedzka K."/>
            <person name="Martijn J."/>
            <person name="Lind A.E."/>
            <person name="van Eijk R."/>
            <person name="Schleper C."/>
            <person name="Guy L."/>
            <person name="Ettema T.J."/>
        </authorList>
    </citation>
    <scope>NUCLEOTIDE SEQUENCE</scope>
</reference>